<evidence type="ECO:0000313" key="3">
    <source>
        <dbReference type="Proteomes" id="UP000260644"/>
    </source>
</evidence>
<dbReference type="Proteomes" id="UP000260644">
    <property type="component" value="Unassembled WGS sequence"/>
</dbReference>
<feature type="compositionally biased region" description="Polar residues" evidence="1">
    <location>
        <begin position="16"/>
        <end position="30"/>
    </location>
</feature>
<name>A0A3E1YDR9_9BACT</name>
<feature type="region of interest" description="Disordered" evidence="1">
    <location>
        <begin position="1"/>
        <end position="33"/>
    </location>
</feature>
<evidence type="ECO:0000256" key="1">
    <source>
        <dbReference type="SAM" id="MobiDB-lite"/>
    </source>
</evidence>
<organism evidence="2 3">
    <name type="scientific">Chitinophaga silvatica</name>
    <dbReference type="NCBI Taxonomy" id="2282649"/>
    <lineage>
        <taxon>Bacteria</taxon>
        <taxon>Pseudomonadati</taxon>
        <taxon>Bacteroidota</taxon>
        <taxon>Chitinophagia</taxon>
        <taxon>Chitinophagales</taxon>
        <taxon>Chitinophagaceae</taxon>
        <taxon>Chitinophaga</taxon>
    </lineage>
</organism>
<protein>
    <submittedName>
        <fullName evidence="2">Uncharacterized protein</fullName>
    </submittedName>
</protein>
<sequence>MKQSLQQKIDRYKKLAQSQGSNSKPAQSKSVRVDSLAQVIRSQKDAENFMAELNSIVKRAQ</sequence>
<keyword evidence="3" id="KW-1185">Reference proteome</keyword>
<gene>
    <name evidence="2" type="ORF">DVR12_05760</name>
</gene>
<reference evidence="2 3" key="1">
    <citation type="submission" date="2018-07" db="EMBL/GenBank/DDBJ databases">
        <title>Chitinophaga K2CV101002-2 sp. nov., isolated from a monsoon evergreen broad-leaved forest soil.</title>
        <authorList>
            <person name="Lv Y."/>
        </authorList>
    </citation>
    <scope>NUCLEOTIDE SEQUENCE [LARGE SCALE GENOMIC DNA]</scope>
    <source>
        <strain evidence="2 3">GDMCC 1.1288</strain>
    </source>
</reference>
<accession>A0A3E1YDR9</accession>
<comment type="caution">
    <text evidence="2">The sequence shown here is derived from an EMBL/GenBank/DDBJ whole genome shotgun (WGS) entry which is preliminary data.</text>
</comment>
<dbReference type="RefSeq" id="WP_116974547.1">
    <property type="nucleotide sequence ID" value="NZ_QPMM01000002.1"/>
</dbReference>
<dbReference type="EMBL" id="QPMM01000002">
    <property type="protein sequence ID" value="RFS24705.1"/>
    <property type="molecule type" value="Genomic_DNA"/>
</dbReference>
<dbReference type="OrthoDB" id="679417at2"/>
<dbReference type="AlphaFoldDB" id="A0A3E1YDR9"/>
<evidence type="ECO:0000313" key="2">
    <source>
        <dbReference type="EMBL" id="RFS24705.1"/>
    </source>
</evidence>
<proteinExistence type="predicted"/>